<evidence type="ECO:0000313" key="1">
    <source>
        <dbReference type="EMBL" id="MCU6796555.1"/>
    </source>
</evidence>
<dbReference type="InterPro" id="IPR036237">
    <property type="entry name" value="Xyl_isomerase-like_sf"/>
</dbReference>
<protein>
    <recommendedName>
        <fullName evidence="3">Xylose isomerase-like TIM barrel domain-containing protein</fullName>
    </recommendedName>
</protein>
<name>A0ABT2UPJ5_9BACL</name>
<keyword evidence="2" id="KW-1185">Reference proteome</keyword>
<dbReference type="Proteomes" id="UP001652445">
    <property type="component" value="Unassembled WGS sequence"/>
</dbReference>
<dbReference type="SUPFAM" id="SSF51658">
    <property type="entry name" value="Xylose isomerase-like"/>
    <property type="match status" value="1"/>
</dbReference>
<evidence type="ECO:0000313" key="2">
    <source>
        <dbReference type="Proteomes" id="UP001652445"/>
    </source>
</evidence>
<proteinExistence type="predicted"/>
<accession>A0ABT2UPJ5</accession>
<organism evidence="1 2">
    <name type="scientific">Paenibacillus baimaensis</name>
    <dbReference type="NCBI Taxonomy" id="2982185"/>
    <lineage>
        <taxon>Bacteria</taxon>
        <taxon>Bacillati</taxon>
        <taxon>Bacillota</taxon>
        <taxon>Bacilli</taxon>
        <taxon>Bacillales</taxon>
        <taxon>Paenibacillaceae</taxon>
        <taxon>Paenibacillus</taxon>
    </lineage>
</organism>
<sequence length="303" mass="34760">MKEDIHLYMKIGIVHHTAFPLAGSKSGGTLESITDIVSDPFFDAIEITSIHDSNERTEVKQTLLSSGILVCFNAIPQRLTQPPNLGSVIEYERHSALQMIKEAVDEAYEMNAEIFTISDDFISEAFFQEHTVRALNESFKEIYRHAALKGTMKVAYRPPFSTVSHSVTGKFPRIEQDQFGFLIDLDHLPVNYEMNDKNMKYIKKHLLYSRMGNCCKVGRYNQIMGKTPHKRNQFTAVNTDQLLHFLRNLYKFDYIGEGNQGVLSLNVTTMDYESPHFVIANGKRTLLEAWRNLQLNQTIWPNC</sequence>
<comment type="caution">
    <text evidence="1">The sequence shown here is derived from an EMBL/GenBank/DDBJ whole genome shotgun (WGS) entry which is preliminary data.</text>
</comment>
<evidence type="ECO:0008006" key="3">
    <source>
        <dbReference type="Google" id="ProtNLM"/>
    </source>
</evidence>
<reference evidence="1 2" key="1">
    <citation type="submission" date="2022-09" db="EMBL/GenBank/DDBJ databases">
        <authorList>
            <person name="Han X.L."/>
            <person name="Wang Q."/>
            <person name="Lu T."/>
        </authorList>
    </citation>
    <scope>NUCLEOTIDE SEQUENCE [LARGE SCALE GENOMIC DNA]</scope>
    <source>
        <strain evidence="1 2">WQ 127069</strain>
    </source>
</reference>
<dbReference type="Gene3D" id="3.20.20.150">
    <property type="entry name" value="Divalent-metal-dependent TIM barrel enzymes"/>
    <property type="match status" value="1"/>
</dbReference>
<dbReference type="RefSeq" id="WP_262687394.1">
    <property type="nucleotide sequence ID" value="NZ_JAOQIO010000106.1"/>
</dbReference>
<dbReference type="EMBL" id="JAOQIO010000106">
    <property type="protein sequence ID" value="MCU6796555.1"/>
    <property type="molecule type" value="Genomic_DNA"/>
</dbReference>
<gene>
    <name evidence="1" type="ORF">OB236_30965</name>
</gene>